<evidence type="ECO:0000259" key="1">
    <source>
        <dbReference type="SMART" id="SM00966"/>
    </source>
</evidence>
<name>A0A6I6KCN2_9BACT</name>
<keyword evidence="2" id="KW-0238">DNA-binding</keyword>
<protein>
    <submittedName>
        <fullName evidence="2">AbrB/MazE/SpoVT family DNA-binding domain-containing protein</fullName>
    </submittedName>
</protein>
<dbReference type="InterPro" id="IPR007159">
    <property type="entry name" value="SpoVT-AbrB_dom"/>
</dbReference>
<dbReference type="SMART" id="SM00966">
    <property type="entry name" value="SpoVT_AbrB"/>
    <property type="match status" value="1"/>
</dbReference>
<accession>A0A6I6KCN2</accession>
<evidence type="ECO:0000313" key="3">
    <source>
        <dbReference type="Proteomes" id="UP000428260"/>
    </source>
</evidence>
<dbReference type="KEGG" id="mcos:GM418_02095"/>
<keyword evidence="3" id="KW-1185">Reference proteome</keyword>
<dbReference type="EMBL" id="CP046401">
    <property type="protein sequence ID" value="QGY48024.1"/>
    <property type="molecule type" value="Genomic_DNA"/>
</dbReference>
<reference evidence="2 3" key="1">
    <citation type="submission" date="2019-11" db="EMBL/GenBank/DDBJ databases">
        <authorList>
            <person name="Zheng R.K."/>
            <person name="Sun C.M."/>
        </authorList>
    </citation>
    <scope>NUCLEOTIDE SEQUENCE [LARGE SCALE GENOMIC DNA]</scope>
    <source>
        <strain evidence="2 3">WC007</strain>
    </source>
</reference>
<feature type="domain" description="SpoVT-AbrB" evidence="1">
    <location>
        <begin position="6"/>
        <end position="49"/>
    </location>
</feature>
<proteinExistence type="predicted"/>
<organism evidence="2 3">
    <name type="scientific">Maribellus comscasis</name>
    <dbReference type="NCBI Taxonomy" id="2681766"/>
    <lineage>
        <taxon>Bacteria</taxon>
        <taxon>Pseudomonadati</taxon>
        <taxon>Bacteroidota</taxon>
        <taxon>Bacteroidia</taxon>
        <taxon>Marinilabiliales</taxon>
        <taxon>Prolixibacteraceae</taxon>
        <taxon>Maribellus</taxon>
    </lineage>
</organism>
<evidence type="ECO:0000313" key="2">
    <source>
        <dbReference type="EMBL" id="QGY48024.1"/>
    </source>
</evidence>
<dbReference type="SUPFAM" id="SSF89447">
    <property type="entry name" value="AbrB/MazE/MraZ-like"/>
    <property type="match status" value="1"/>
</dbReference>
<dbReference type="Proteomes" id="UP000428260">
    <property type="component" value="Chromosome"/>
</dbReference>
<dbReference type="Gene3D" id="2.10.260.10">
    <property type="match status" value="1"/>
</dbReference>
<dbReference type="GO" id="GO:0003677">
    <property type="term" value="F:DNA binding"/>
    <property type="evidence" value="ECO:0007669"/>
    <property type="project" value="UniProtKB-KW"/>
</dbReference>
<sequence length="81" mass="9294">MEVSVIKIGNSKGIRLSKTLLERYKIKDSVELIMEKGQIILKPITKPRKGWDKAFAAMAKNGDDDLLIDDVFDDEDLEEWK</sequence>
<dbReference type="InterPro" id="IPR037914">
    <property type="entry name" value="SpoVT-AbrB_sf"/>
</dbReference>
<gene>
    <name evidence="2" type="ORF">GM418_02095</name>
</gene>
<dbReference type="AlphaFoldDB" id="A0A6I6KCN2"/>